<keyword evidence="3" id="KW-1185">Reference proteome</keyword>
<dbReference type="Pfam" id="PF19671">
    <property type="entry name" value="DUF6174"/>
    <property type="match status" value="1"/>
</dbReference>
<evidence type="ECO:0000313" key="3">
    <source>
        <dbReference type="Proteomes" id="UP001164439"/>
    </source>
</evidence>
<protein>
    <submittedName>
        <fullName evidence="2">DUF6174 domain-containing protein</fullName>
    </submittedName>
</protein>
<proteinExistence type="predicted"/>
<dbReference type="Proteomes" id="UP001164439">
    <property type="component" value="Chromosome"/>
</dbReference>
<reference evidence="2" key="1">
    <citation type="submission" date="2022-12" db="EMBL/GenBank/DDBJ databases">
        <authorList>
            <person name="Ruckert C."/>
            <person name="Busche T."/>
            <person name="Kalinowski J."/>
            <person name="Wittmann C."/>
        </authorList>
    </citation>
    <scope>NUCLEOTIDE SEQUENCE</scope>
    <source>
        <strain evidence="2">DSM 40467</strain>
    </source>
</reference>
<feature type="chain" id="PRO_5045662047" evidence="1">
    <location>
        <begin position="24"/>
        <end position="154"/>
    </location>
</feature>
<keyword evidence="1" id="KW-0732">Signal</keyword>
<evidence type="ECO:0000256" key="1">
    <source>
        <dbReference type="SAM" id="SignalP"/>
    </source>
</evidence>
<accession>A0ABY7KQF4</accession>
<feature type="signal peptide" evidence="1">
    <location>
        <begin position="1"/>
        <end position="23"/>
    </location>
</feature>
<organism evidence="2 3">
    <name type="scientific">Streptomyces cinnabarinus</name>
    <dbReference type="NCBI Taxonomy" id="67287"/>
    <lineage>
        <taxon>Bacteria</taxon>
        <taxon>Bacillati</taxon>
        <taxon>Actinomycetota</taxon>
        <taxon>Actinomycetes</taxon>
        <taxon>Kitasatosporales</taxon>
        <taxon>Streptomycetaceae</taxon>
        <taxon>Streptomyces</taxon>
    </lineage>
</organism>
<dbReference type="EMBL" id="CP114413">
    <property type="protein sequence ID" value="WAZ26791.1"/>
    <property type="molecule type" value="Genomic_DNA"/>
</dbReference>
<dbReference type="InterPro" id="IPR046172">
    <property type="entry name" value="DUF6174"/>
</dbReference>
<gene>
    <name evidence="2" type="ORF">STRCI_008429</name>
</gene>
<dbReference type="PROSITE" id="PS51257">
    <property type="entry name" value="PROKAR_LIPOPROTEIN"/>
    <property type="match status" value="1"/>
</dbReference>
<evidence type="ECO:0000313" key="2">
    <source>
        <dbReference type="EMBL" id="WAZ26791.1"/>
    </source>
</evidence>
<name>A0ABY7KQF4_9ACTN</name>
<dbReference type="RefSeq" id="WP_269664277.1">
    <property type="nucleotide sequence ID" value="NZ_CP114413.1"/>
</dbReference>
<sequence length="154" mass="16583">MTTVTRRALALASAVLLAGLLSACGDDQPEGKPSVQGLTMKEWSEPASYSYTLESGGGEAPVGPIRITVEDHKVTEAHGLDDTGRRVDRDLPDDIPTLGDLLDELGRARAENAHITEADYASDGHPERISLDWDENTIHDEIGYIISNYVPEAG</sequence>